<keyword evidence="1" id="KW-0436">Ligase</keyword>
<keyword evidence="1" id="KW-0030">Aminoacyl-tRNA synthetase</keyword>
<dbReference type="EMBL" id="UGED01000013">
    <property type="protein sequence ID" value="STM08328.1"/>
    <property type="molecule type" value="Genomic_DNA"/>
</dbReference>
<dbReference type="Proteomes" id="UP000254052">
    <property type="component" value="Unassembled WGS sequence"/>
</dbReference>
<proteinExistence type="predicted"/>
<reference evidence="1 2" key="1">
    <citation type="submission" date="2018-06" db="EMBL/GenBank/DDBJ databases">
        <authorList>
            <consortium name="Pathogen Informatics"/>
            <person name="Doyle S."/>
        </authorList>
    </citation>
    <scope>NUCLEOTIDE SEQUENCE [LARGE SCALE GENOMIC DNA]</scope>
    <source>
        <strain evidence="1 2">NCTC9962</strain>
    </source>
</reference>
<dbReference type="Gene3D" id="1.10.10.830">
    <property type="entry name" value="Ile-tRNA synthetase CP2 domain-like"/>
    <property type="match status" value="1"/>
</dbReference>
<name>A0A377CWB1_ECOLX</name>
<dbReference type="GO" id="GO:0004822">
    <property type="term" value="F:isoleucine-tRNA ligase activity"/>
    <property type="evidence" value="ECO:0007669"/>
    <property type="project" value="UniProtKB-EC"/>
</dbReference>
<protein>
    <submittedName>
        <fullName evidence="1">Isoleucyl-tRNA synthetase</fullName>
        <ecNumber evidence="1">6.1.1.5</ecNumber>
    </submittedName>
</protein>
<dbReference type="AlphaFoldDB" id="A0A377CWB1"/>
<sequence>MSLFVHKDTEELHPRTLELMEEVAKRVEVDGIQAWWDLDAKEILAMKLIST</sequence>
<evidence type="ECO:0000313" key="2">
    <source>
        <dbReference type="Proteomes" id="UP000254052"/>
    </source>
</evidence>
<evidence type="ECO:0000313" key="1">
    <source>
        <dbReference type="EMBL" id="STM08328.1"/>
    </source>
</evidence>
<organism evidence="1 2">
    <name type="scientific">Escherichia coli</name>
    <dbReference type="NCBI Taxonomy" id="562"/>
    <lineage>
        <taxon>Bacteria</taxon>
        <taxon>Pseudomonadati</taxon>
        <taxon>Pseudomonadota</taxon>
        <taxon>Gammaproteobacteria</taxon>
        <taxon>Enterobacterales</taxon>
        <taxon>Enterobacteriaceae</taxon>
        <taxon>Escherichia</taxon>
    </lineage>
</organism>
<gene>
    <name evidence="1" type="primary">ileS_6</name>
    <name evidence="1" type="ORF">NCTC9962_05921</name>
</gene>
<dbReference type="EC" id="6.1.1.5" evidence="1"/>
<accession>A0A377CWB1</accession>